<dbReference type="AlphaFoldDB" id="A0AAN9IH58"/>
<feature type="transmembrane region" description="Helical" evidence="1">
    <location>
        <begin position="12"/>
        <end position="35"/>
    </location>
</feature>
<comment type="caution">
    <text evidence="2">The sequence shown here is derived from an EMBL/GenBank/DDBJ whole genome shotgun (WGS) entry which is preliminary data.</text>
</comment>
<reference evidence="2 3" key="1">
    <citation type="submission" date="2024-01" db="EMBL/GenBank/DDBJ databases">
        <title>The genomes of 5 underutilized Papilionoideae crops provide insights into root nodulation and disease resistanc.</title>
        <authorList>
            <person name="Yuan L."/>
        </authorList>
    </citation>
    <scope>NUCLEOTIDE SEQUENCE [LARGE SCALE GENOMIC DNA]</scope>
    <source>
        <strain evidence="2">ZHUSHIDOU_FW_LH</strain>
        <tissue evidence="2">Leaf</tissue>
    </source>
</reference>
<evidence type="ECO:0000256" key="1">
    <source>
        <dbReference type="SAM" id="Phobius"/>
    </source>
</evidence>
<gene>
    <name evidence="2" type="ORF">RIF29_18194</name>
</gene>
<proteinExistence type="predicted"/>
<dbReference type="EMBL" id="JAYWIO010000003">
    <property type="protein sequence ID" value="KAK7277045.1"/>
    <property type="molecule type" value="Genomic_DNA"/>
</dbReference>
<organism evidence="2 3">
    <name type="scientific">Crotalaria pallida</name>
    <name type="common">Smooth rattlebox</name>
    <name type="synonym">Crotalaria striata</name>
    <dbReference type="NCBI Taxonomy" id="3830"/>
    <lineage>
        <taxon>Eukaryota</taxon>
        <taxon>Viridiplantae</taxon>
        <taxon>Streptophyta</taxon>
        <taxon>Embryophyta</taxon>
        <taxon>Tracheophyta</taxon>
        <taxon>Spermatophyta</taxon>
        <taxon>Magnoliopsida</taxon>
        <taxon>eudicotyledons</taxon>
        <taxon>Gunneridae</taxon>
        <taxon>Pentapetalae</taxon>
        <taxon>rosids</taxon>
        <taxon>fabids</taxon>
        <taxon>Fabales</taxon>
        <taxon>Fabaceae</taxon>
        <taxon>Papilionoideae</taxon>
        <taxon>50 kb inversion clade</taxon>
        <taxon>genistoids sensu lato</taxon>
        <taxon>core genistoids</taxon>
        <taxon>Crotalarieae</taxon>
        <taxon>Crotalaria</taxon>
    </lineage>
</organism>
<protein>
    <submittedName>
        <fullName evidence="2">Uncharacterized protein</fullName>
    </submittedName>
</protein>
<dbReference type="Proteomes" id="UP001372338">
    <property type="component" value="Unassembled WGS sequence"/>
</dbReference>
<keyword evidence="3" id="KW-1185">Reference proteome</keyword>
<evidence type="ECO:0000313" key="3">
    <source>
        <dbReference type="Proteomes" id="UP001372338"/>
    </source>
</evidence>
<evidence type="ECO:0000313" key="2">
    <source>
        <dbReference type="EMBL" id="KAK7277045.1"/>
    </source>
</evidence>
<keyword evidence="1" id="KW-0472">Membrane</keyword>
<name>A0AAN9IH58_CROPI</name>
<sequence length="85" mass="9259">MLLHYKVTSVVILLHAPLFFLICVCAIASIPVSVYNISVSIYKTRLCLVGPNLLTRGRERKENILFLCQRNNNMAAAAAAAAAAL</sequence>
<accession>A0AAN9IH58</accession>
<keyword evidence="1" id="KW-1133">Transmembrane helix</keyword>
<keyword evidence="1" id="KW-0812">Transmembrane</keyword>